<name>E6PGG6_9ZZZZ</name>
<organism evidence="4">
    <name type="scientific">mine drainage metagenome</name>
    <dbReference type="NCBI Taxonomy" id="410659"/>
    <lineage>
        <taxon>unclassified sequences</taxon>
        <taxon>metagenomes</taxon>
        <taxon>ecological metagenomes</taxon>
    </lineage>
</organism>
<dbReference type="InterPro" id="IPR011611">
    <property type="entry name" value="PfkB_dom"/>
</dbReference>
<reference evidence="4" key="1">
    <citation type="submission" date="2009-10" db="EMBL/GenBank/DDBJ databases">
        <title>Diversity of trophic interactions inside an arsenic-rich microbial ecosystem.</title>
        <authorList>
            <person name="Bertin P.N."/>
            <person name="Heinrich-Salmeron A."/>
            <person name="Pelletier E."/>
            <person name="Goulhen-Chollet F."/>
            <person name="Arsene-Ploetze F."/>
            <person name="Gallien S."/>
            <person name="Calteau A."/>
            <person name="Vallenet D."/>
            <person name="Casiot C."/>
            <person name="Chane-Woon-Ming B."/>
            <person name="Giloteaux L."/>
            <person name="Barakat M."/>
            <person name="Bonnefoy V."/>
            <person name="Bruneel O."/>
            <person name="Chandler M."/>
            <person name="Cleiss J."/>
            <person name="Duran R."/>
            <person name="Elbaz-Poulichet F."/>
            <person name="Fonknechten N."/>
            <person name="Lauga B."/>
            <person name="Mornico D."/>
            <person name="Ortet P."/>
            <person name="Schaeffer C."/>
            <person name="Siguier P."/>
            <person name="Alexander Thil Smith A."/>
            <person name="Van Dorsselaer A."/>
            <person name="Weissenbach J."/>
            <person name="Medigue C."/>
            <person name="Le Paslier D."/>
        </authorList>
    </citation>
    <scope>NUCLEOTIDE SEQUENCE</scope>
</reference>
<dbReference type="PANTHER" id="PTHR46969">
    <property type="entry name" value="BIFUNCTIONAL PROTEIN HLDE"/>
    <property type="match status" value="1"/>
</dbReference>
<dbReference type="PANTHER" id="PTHR46969:SF1">
    <property type="entry name" value="BIFUNCTIONAL PROTEIN HLDE"/>
    <property type="match status" value="1"/>
</dbReference>
<comment type="caution">
    <text evidence="4">The sequence shown here is derived from an EMBL/GenBank/DDBJ whole genome shotgun (WGS) entry which is preliminary data.</text>
</comment>
<keyword evidence="1" id="KW-0808">Transferase</keyword>
<dbReference type="InterPro" id="IPR029056">
    <property type="entry name" value="Ribokinase-like"/>
</dbReference>
<dbReference type="GO" id="GO:0033786">
    <property type="term" value="F:heptose-1-phosphate adenylyltransferase activity"/>
    <property type="evidence" value="ECO:0007669"/>
    <property type="project" value="TreeGrafter"/>
</dbReference>
<dbReference type="InterPro" id="IPR002173">
    <property type="entry name" value="Carboh/pur_kinase_PfkB_CS"/>
</dbReference>
<dbReference type="GO" id="GO:0016773">
    <property type="term" value="F:phosphotransferase activity, alcohol group as acceptor"/>
    <property type="evidence" value="ECO:0007669"/>
    <property type="project" value="InterPro"/>
</dbReference>
<dbReference type="PROSITE" id="PS00583">
    <property type="entry name" value="PFKB_KINASES_1"/>
    <property type="match status" value="1"/>
</dbReference>
<accession>E6PGG6</accession>
<dbReference type="Gene3D" id="3.40.1190.20">
    <property type="match status" value="1"/>
</dbReference>
<keyword evidence="2" id="KW-0418">Kinase</keyword>
<dbReference type="Pfam" id="PF00294">
    <property type="entry name" value="PfkB"/>
    <property type="match status" value="1"/>
</dbReference>
<feature type="domain" description="Carbohydrate kinase PfkB" evidence="3">
    <location>
        <begin position="21"/>
        <end position="313"/>
    </location>
</feature>
<dbReference type="NCBIfam" id="TIGR02198">
    <property type="entry name" value="rfaE_dom_I"/>
    <property type="match status" value="1"/>
</dbReference>
<evidence type="ECO:0000259" key="3">
    <source>
        <dbReference type="Pfam" id="PF00294"/>
    </source>
</evidence>
<dbReference type="SUPFAM" id="SSF53613">
    <property type="entry name" value="Ribokinase-like"/>
    <property type="match status" value="1"/>
</dbReference>
<dbReference type="EMBL" id="CABL01000011">
    <property type="protein sequence ID" value="CBH75554.1"/>
    <property type="molecule type" value="Genomic_DNA"/>
</dbReference>
<dbReference type="GO" id="GO:0005829">
    <property type="term" value="C:cytosol"/>
    <property type="evidence" value="ECO:0007669"/>
    <property type="project" value="TreeGrafter"/>
</dbReference>
<evidence type="ECO:0000256" key="1">
    <source>
        <dbReference type="ARBA" id="ARBA00022679"/>
    </source>
</evidence>
<dbReference type="CDD" id="cd01172">
    <property type="entry name" value="RfaE_like"/>
    <property type="match status" value="1"/>
</dbReference>
<gene>
    <name evidence="4" type="ORF">CARN1_2624</name>
</gene>
<evidence type="ECO:0000256" key="2">
    <source>
        <dbReference type="ARBA" id="ARBA00022777"/>
    </source>
</evidence>
<dbReference type="AlphaFoldDB" id="E6PGG6"/>
<sequence length="327" mass="34208">MSTALAVPDARILFEKMAGKNILVVGDLMLDEWIWGRVERISPEAPVPVVAVSNHSFTLGGAGNVAHNLCVLGANVSCIGVVGDDPFGNEVRAMLRAQNIDADGVISVDDRPTTRKTRVVAQHQQVVRADWESVEPLRAADAERIVGIVAAAAKRADAVIVSDYAKGLLAREIVEAANICPLVLGDPKPQHAALFSGVTCVAPNLGEAAAASGIAIRDDASLERAGKILLERFGCRYVVVTRGEHGMALFGRDGERLAIPSVARTVFDVSGAGDTVVSVLALALAVGASIDRAMRLANYAAGAVVEKLGTATANAEEILELLEHADA</sequence>
<dbReference type="InterPro" id="IPR011913">
    <property type="entry name" value="RfaE_dom_I"/>
</dbReference>
<proteinExistence type="predicted"/>
<evidence type="ECO:0000313" key="4">
    <source>
        <dbReference type="EMBL" id="CBH75554.1"/>
    </source>
</evidence>
<protein>
    <submittedName>
        <fullName evidence="4">PfkB domain protein</fullName>
    </submittedName>
</protein>
<dbReference type="GO" id="GO:0033785">
    <property type="term" value="F:heptose 7-phosphate kinase activity"/>
    <property type="evidence" value="ECO:0007669"/>
    <property type="project" value="TreeGrafter"/>
</dbReference>